<keyword evidence="1" id="KW-0472">Membrane</keyword>
<keyword evidence="1" id="KW-1133">Transmembrane helix</keyword>
<name>A0AB39HQI1_9BACI</name>
<dbReference type="EMBL" id="CP162599">
    <property type="protein sequence ID" value="XDK32471.1"/>
    <property type="molecule type" value="Genomic_DNA"/>
</dbReference>
<gene>
    <name evidence="2" type="ORF">AB4Y30_15910</name>
</gene>
<sequence>MEVVVGIIVMTLGMLITYLTFVRNRDKDIIQNAKEEATILAKLVYISRDVDGLKIDIKTSEKQIDHMQEQFGRIDENIKSAHKRLDRLESDKGGRFIK</sequence>
<organism evidence="2">
    <name type="scientific">Ornithinibacillus sp. 4-3</name>
    <dbReference type="NCBI Taxonomy" id="3231488"/>
    <lineage>
        <taxon>Bacteria</taxon>
        <taxon>Bacillati</taxon>
        <taxon>Bacillota</taxon>
        <taxon>Bacilli</taxon>
        <taxon>Bacillales</taxon>
        <taxon>Bacillaceae</taxon>
        <taxon>Ornithinibacillus</taxon>
    </lineage>
</organism>
<reference evidence="2" key="1">
    <citation type="submission" date="2024-07" db="EMBL/GenBank/DDBJ databases">
        <title>Halotolerant mesophilic bacterium Ornithinibacillus sp. 4-3, sp. nov., isolated from soil.</title>
        <authorList>
            <person name="Sidarenka A.V."/>
            <person name="Guliayeva D.E."/>
            <person name="Leanovich S.I."/>
            <person name="Hileuskaya K.S."/>
            <person name="Akhremchuk A.E."/>
            <person name="Sikolenko M.A."/>
            <person name="Valentovich L.N."/>
        </authorList>
    </citation>
    <scope>NUCLEOTIDE SEQUENCE</scope>
    <source>
        <strain evidence="2">4-3</strain>
    </source>
</reference>
<keyword evidence="1" id="KW-0812">Transmembrane</keyword>
<proteinExistence type="predicted"/>
<protein>
    <submittedName>
        <fullName evidence="2">Uncharacterized protein</fullName>
    </submittedName>
</protein>
<dbReference type="AlphaFoldDB" id="A0AB39HQI1"/>
<dbReference type="RefSeq" id="WP_368653159.1">
    <property type="nucleotide sequence ID" value="NZ_CP162599.1"/>
</dbReference>
<feature type="transmembrane region" description="Helical" evidence="1">
    <location>
        <begin position="6"/>
        <end position="22"/>
    </location>
</feature>
<accession>A0AB39HQI1</accession>
<evidence type="ECO:0000313" key="2">
    <source>
        <dbReference type="EMBL" id="XDK32471.1"/>
    </source>
</evidence>
<evidence type="ECO:0000256" key="1">
    <source>
        <dbReference type="SAM" id="Phobius"/>
    </source>
</evidence>